<evidence type="ECO:0000256" key="1">
    <source>
        <dbReference type="ARBA" id="ARBA00001946"/>
    </source>
</evidence>
<evidence type="ECO:0000256" key="9">
    <source>
        <dbReference type="ARBA" id="ARBA00022842"/>
    </source>
</evidence>
<dbReference type="CDD" id="cd18729">
    <property type="entry name" value="PIN_Zc3h12-like"/>
    <property type="match status" value="1"/>
</dbReference>
<evidence type="ECO:0000256" key="2">
    <source>
        <dbReference type="ARBA" id="ARBA00010922"/>
    </source>
</evidence>
<dbReference type="InterPro" id="IPR040546">
    <property type="entry name" value="Rege-1_UBA-like"/>
</dbReference>
<accession>A0A6F9DWQ0</accession>
<feature type="region of interest" description="Disordered" evidence="11">
    <location>
        <begin position="330"/>
        <end position="354"/>
    </location>
</feature>
<feature type="domain" description="C3H1-type" evidence="12">
    <location>
        <begin position="520"/>
        <end position="545"/>
    </location>
</feature>
<keyword evidence="7" id="KW-0378">Hydrolase</keyword>
<evidence type="ECO:0000256" key="10">
    <source>
        <dbReference type="PROSITE-ProRule" id="PRU00723"/>
    </source>
</evidence>
<dbReference type="FunFam" id="3.40.50.11980:FF:000001">
    <property type="entry name" value="ZC3H12A isoform 1"/>
    <property type="match status" value="1"/>
</dbReference>
<keyword evidence="6 10" id="KW-0863">Zinc-finger</keyword>
<feature type="region of interest" description="Disordered" evidence="11">
    <location>
        <begin position="1"/>
        <end position="52"/>
    </location>
</feature>
<keyword evidence="3" id="KW-0540">Nuclease</keyword>
<evidence type="ECO:0000313" key="13">
    <source>
        <dbReference type="EMBL" id="CAB3267874.1"/>
    </source>
</evidence>
<dbReference type="GO" id="GO:0003729">
    <property type="term" value="F:mRNA binding"/>
    <property type="evidence" value="ECO:0007669"/>
    <property type="project" value="TreeGrafter"/>
</dbReference>
<evidence type="ECO:0000256" key="11">
    <source>
        <dbReference type="SAM" id="MobiDB-lite"/>
    </source>
</evidence>
<organism evidence="13">
    <name type="scientific">Phallusia mammillata</name>
    <dbReference type="NCBI Taxonomy" id="59560"/>
    <lineage>
        <taxon>Eukaryota</taxon>
        <taxon>Metazoa</taxon>
        <taxon>Chordata</taxon>
        <taxon>Tunicata</taxon>
        <taxon>Ascidiacea</taxon>
        <taxon>Phlebobranchia</taxon>
        <taxon>Ascidiidae</taxon>
        <taxon>Phallusia</taxon>
    </lineage>
</organism>
<evidence type="ECO:0000256" key="8">
    <source>
        <dbReference type="ARBA" id="ARBA00022833"/>
    </source>
</evidence>
<comment type="cofactor">
    <cofactor evidence="1">
        <name>Mg(2+)</name>
        <dbReference type="ChEBI" id="CHEBI:18420"/>
    </cofactor>
</comment>
<dbReference type="Pfam" id="PF18039">
    <property type="entry name" value="UBA_6"/>
    <property type="match status" value="1"/>
</dbReference>
<dbReference type="AlphaFoldDB" id="A0A6F9DWQ0"/>
<dbReference type="InterPro" id="IPR051101">
    <property type="entry name" value="ZC3H12/N4BP1_RNase_Reg"/>
</dbReference>
<keyword evidence="5" id="KW-0255">Endonuclease</keyword>
<feature type="zinc finger region" description="C3H1-type" evidence="10">
    <location>
        <begin position="520"/>
        <end position="545"/>
    </location>
</feature>
<feature type="region of interest" description="Disordered" evidence="11">
    <location>
        <begin position="577"/>
        <end position="647"/>
    </location>
</feature>
<dbReference type="GO" id="GO:0016787">
    <property type="term" value="F:hydrolase activity"/>
    <property type="evidence" value="ECO:0007669"/>
    <property type="project" value="UniProtKB-KW"/>
</dbReference>
<evidence type="ECO:0000256" key="5">
    <source>
        <dbReference type="ARBA" id="ARBA00022759"/>
    </source>
</evidence>
<dbReference type="InterPro" id="IPR000571">
    <property type="entry name" value="Znf_CCCH"/>
</dbReference>
<feature type="compositionally biased region" description="Polar residues" evidence="11">
    <location>
        <begin position="632"/>
        <end position="641"/>
    </location>
</feature>
<dbReference type="GO" id="GO:0004521">
    <property type="term" value="F:RNA endonuclease activity"/>
    <property type="evidence" value="ECO:0007669"/>
    <property type="project" value="TreeGrafter"/>
</dbReference>
<dbReference type="Pfam" id="PF11977">
    <property type="entry name" value="RNase_Zc3h12a"/>
    <property type="match status" value="1"/>
</dbReference>
<evidence type="ECO:0000256" key="3">
    <source>
        <dbReference type="ARBA" id="ARBA00022722"/>
    </source>
</evidence>
<dbReference type="InterPro" id="IPR040757">
    <property type="entry name" value="Regnase_1/ZC3H12_C"/>
</dbReference>
<evidence type="ECO:0000256" key="4">
    <source>
        <dbReference type="ARBA" id="ARBA00022723"/>
    </source>
</evidence>
<evidence type="ECO:0000259" key="12">
    <source>
        <dbReference type="PROSITE" id="PS50103"/>
    </source>
</evidence>
<dbReference type="PANTHER" id="PTHR12876:SF35">
    <property type="entry name" value="LD08718P-RELATED"/>
    <property type="match status" value="1"/>
</dbReference>
<comment type="similarity">
    <text evidence="2">Belongs to the ZC3H12 family.</text>
</comment>
<name>A0A6F9DWQ0_9ASCI</name>
<keyword evidence="9" id="KW-0460">Magnesium</keyword>
<gene>
    <name evidence="13" type="primary">Zc3h12c</name>
</gene>
<dbReference type="GO" id="GO:0005634">
    <property type="term" value="C:nucleus"/>
    <property type="evidence" value="ECO:0007669"/>
    <property type="project" value="TreeGrafter"/>
</dbReference>
<protein>
    <submittedName>
        <fullName evidence="13">Probable ribonuclease ZC3H12C</fullName>
    </submittedName>
</protein>
<sequence length="959" mass="107281">MDVKFSTASEARSGVPAETATLHGAHSKDLKDPVGPSDEIKAPLERNADSGYHTGSWSEIECTASINDRDLEERKIMQTERDMACMSDKACLNGTGNYTDTSFTSGCLSCAKEQANTKTSFTQGGAVMCKHSVCNFTQRDQLRRHSDIDSNGNVVPRTVNSRIYESGSVTTNSQLEHCGIPNYACISLTGNTPTLVQSTTCSNTLNYQASVNIQSTTTQPLFSNSTHGTISSNGLKNSADKLETEAQDLALKIEFCLKFGYTASQIRAAISKLSYKATKNDIIKELFNFSSVENPLLSHGPLVEQLPADPKYGNLVMRGISPSSQDIYHSRGPLTLENGTKQAPPKPEEDDSQNLRPIVIDGSNVAMSHGNKQYFSCKGILLAVDFFRMRNHRDITVFIPQYRKETPRPDAPIRDREILDELEQERILVYTPSRCINGKRVTCYDDRFILRLAEETDGIIVSNDNFRDLQNEKQQWKELIEKRLLMYSFVNDRFMPPDDPLGRNGPSIDNFLRKRPASEEQTKPQCPYGKKCTYGKKCKFFHPECSFSQKSVTEQLKEKSEKRMQVSKEAETLAAELVQKESQTPSPERMDTLDSNSGRKIDSPPHVGLSTKEGPESPSSNPNHMERYGSRMSPSSQQQVRQPMPANNMPGYPNPRSNSYPYHQGVVMGPNDGRHAVNNGQYPHSGESLSDGFRQMKIANNSSSPMHSGGHPFVHQMNQRMQHFSHQRHMPQQQQQQQQQQMPFRYVEQGPPNLHTESGRNMRANMVQQGQGFHGSSPAGLMYDGSSGMMVSPQAPHINPYYNHMPPHMYPNPQVNYPEYPPHQMVYYPPQIHHGMIQYMTSVSSGSGSSVSKSFPFVDGGAPTMEQLSTVSVNSDDPKTFPPRRPNRVCGYPASPAQQVESRPPAAVDNLDSEVNPRHNLFKNLCGLFPRVIVEKVMGEHPEMREPKRLIKLCLGEEN</sequence>
<evidence type="ECO:0000256" key="7">
    <source>
        <dbReference type="ARBA" id="ARBA00022801"/>
    </source>
</evidence>
<feature type="compositionally biased region" description="Basic and acidic residues" evidence="11">
    <location>
        <begin position="588"/>
        <end position="603"/>
    </location>
</feature>
<keyword evidence="8 10" id="KW-0862">Zinc</keyword>
<dbReference type="PROSITE" id="PS50103">
    <property type="entry name" value="ZF_C3H1"/>
    <property type="match status" value="1"/>
</dbReference>
<dbReference type="Gene3D" id="3.40.50.11980">
    <property type="match status" value="1"/>
</dbReference>
<proteinExistence type="evidence at transcript level"/>
<dbReference type="PANTHER" id="PTHR12876">
    <property type="entry name" value="N4BP1-RELATED"/>
    <property type="match status" value="1"/>
</dbReference>
<reference evidence="13" key="1">
    <citation type="submission" date="2020-04" db="EMBL/GenBank/DDBJ databases">
        <authorList>
            <person name="Neveu A P."/>
        </authorList>
    </citation>
    <scope>NUCLEOTIDE SEQUENCE</scope>
    <source>
        <tissue evidence="13">Whole embryo</tissue>
    </source>
</reference>
<dbReference type="InterPro" id="IPR021869">
    <property type="entry name" value="RNase_Zc3h12_NYN"/>
</dbReference>
<dbReference type="GO" id="GO:0008270">
    <property type="term" value="F:zinc ion binding"/>
    <property type="evidence" value="ECO:0007669"/>
    <property type="project" value="UniProtKB-KW"/>
</dbReference>
<dbReference type="GO" id="GO:0036464">
    <property type="term" value="C:cytoplasmic ribonucleoprotein granule"/>
    <property type="evidence" value="ECO:0007669"/>
    <property type="project" value="TreeGrafter"/>
</dbReference>
<dbReference type="Pfam" id="PF18561">
    <property type="entry name" value="Regnase_1_C"/>
    <property type="match status" value="1"/>
</dbReference>
<evidence type="ECO:0000256" key="6">
    <source>
        <dbReference type="ARBA" id="ARBA00022771"/>
    </source>
</evidence>
<dbReference type="EMBL" id="LR792012">
    <property type="protein sequence ID" value="CAB3267874.1"/>
    <property type="molecule type" value="mRNA"/>
</dbReference>
<feature type="compositionally biased region" description="Basic and acidic residues" evidence="11">
    <location>
        <begin position="26"/>
        <end position="48"/>
    </location>
</feature>
<feature type="compositionally biased region" description="Polar residues" evidence="11">
    <location>
        <begin position="1"/>
        <end position="10"/>
    </location>
</feature>
<feature type="region of interest" description="Disordered" evidence="11">
    <location>
        <begin position="497"/>
        <end position="526"/>
    </location>
</feature>
<keyword evidence="4 10" id="KW-0479">Metal-binding</keyword>